<accession>A0A537JG97</accession>
<gene>
    <name evidence="4" type="ORF">E6H04_04515</name>
</gene>
<dbReference type="InterPro" id="IPR013105">
    <property type="entry name" value="TPR_2"/>
</dbReference>
<sequence length="232" mass="26017">MPQPNQLVGVTMAKGIKSGNLFGQGEVTPVEPTTSFINTDLPYAVVRVKKLQTETVVTLRVSDPAGPAFSIDAKTPQHRNTPWESFDFALPLYILGTDLETRTGPWTLQVLFNGQAQSSTEFQWQLASPIALSKIRDQVNLSPQDPDLRWRYGAALALLHHEQEGIDELQNAIRLDRRYALYYITLGRVYERQGHPADAIRMFQTALSLHGSYYDAVYAGWAQAHLARLQAH</sequence>
<evidence type="ECO:0000313" key="5">
    <source>
        <dbReference type="Proteomes" id="UP000320048"/>
    </source>
</evidence>
<dbReference type="AlphaFoldDB" id="A0A537JG97"/>
<evidence type="ECO:0000313" key="4">
    <source>
        <dbReference type="EMBL" id="TMI82563.1"/>
    </source>
</evidence>
<organism evidence="4 5">
    <name type="scientific">Candidatus Segetimicrobium genomatis</name>
    <dbReference type="NCBI Taxonomy" id="2569760"/>
    <lineage>
        <taxon>Bacteria</taxon>
        <taxon>Bacillati</taxon>
        <taxon>Candidatus Sysuimicrobiota</taxon>
        <taxon>Candidatus Sysuimicrobiia</taxon>
        <taxon>Candidatus Sysuimicrobiales</taxon>
        <taxon>Candidatus Segetimicrobiaceae</taxon>
        <taxon>Candidatus Segetimicrobium</taxon>
    </lineage>
</organism>
<evidence type="ECO:0000256" key="1">
    <source>
        <dbReference type="ARBA" id="ARBA00022737"/>
    </source>
</evidence>
<dbReference type="InterPro" id="IPR019734">
    <property type="entry name" value="TPR_rpt"/>
</dbReference>
<keyword evidence="2 3" id="KW-0802">TPR repeat</keyword>
<dbReference type="EMBL" id="VBAO01000119">
    <property type="protein sequence ID" value="TMI82563.1"/>
    <property type="molecule type" value="Genomic_DNA"/>
</dbReference>
<dbReference type="Proteomes" id="UP000320048">
    <property type="component" value="Unassembled WGS sequence"/>
</dbReference>
<proteinExistence type="predicted"/>
<evidence type="ECO:0000256" key="2">
    <source>
        <dbReference type="ARBA" id="ARBA00022803"/>
    </source>
</evidence>
<dbReference type="SMART" id="SM00028">
    <property type="entry name" value="TPR"/>
    <property type="match status" value="1"/>
</dbReference>
<dbReference type="Gene3D" id="1.25.40.10">
    <property type="entry name" value="Tetratricopeptide repeat domain"/>
    <property type="match status" value="1"/>
</dbReference>
<dbReference type="Pfam" id="PF07719">
    <property type="entry name" value="TPR_2"/>
    <property type="match status" value="1"/>
</dbReference>
<dbReference type="PROSITE" id="PS50005">
    <property type="entry name" value="TPR"/>
    <property type="match status" value="1"/>
</dbReference>
<keyword evidence="1" id="KW-0677">Repeat</keyword>
<dbReference type="InterPro" id="IPR011990">
    <property type="entry name" value="TPR-like_helical_dom_sf"/>
</dbReference>
<reference evidence="4 5" key="1">
    <citation type="journal article" date="2019" name="Nat. Microbiol.">
        <title>Mediterranean grassland soil C-N compound turnover is dependent on rainfall and depth, and is mediated by genomically divergent microorganisms.</title>
        <authorList>
            <person name="Diamond S."/>
            <person name="Andeer P.F."/>
            <person name="Li Z."/>
            <person name="Crits-Christoph A."/>
            <person name="Burstein D."/>
            <person name="Anantharaman K."/>
            <person name="Lane K.R."/>
            <person name="Thomas B.C."/>
            <person name="Pan C."/>
            <person name="Northen T.R."/>
            <person name="Banfield J.F."/>
        </authorList>
    </citation>
    <scope>NUCLEOTIDE SEQUENCE [LARGE SCALE GENOMIC DNA]</scope>
    <source>
        <strain evidence="4">NP_7</strain>
    </source>
</reference>
<comment type="caution">
    <text evidence="4">The sequence shown here is derived from an EMBL/GenBank/DDBJ whole genome shotgun (WGS) entry which is preliminary data.</text>
</comment>
<dbReference type="SUPFAM" id="SSF48452">
    <property type="entry name" value="TPR-like"/>
    <property type="match status" value="1"/>
</dbReference>
<protein>
    <submittedName>
        <fullName evidence="4">Tetratricopeptide repeat protein</fullName>
    </submittedName>
</protein>
<evidence type="ECO:0000256" key="3">
    <source>
        <dbReference type="PROSITE-ProRule" id="PRU00339"/>
    </source>
</evidence>
<feature type="repeat" description="TPR" evidence="3">
    <location>
        <begin position="180"/>
        <end position="213"/>
    </location>
</feature>
<name>A0A537JG97_9BACT</name>